<dbReference type="OrthoDB" id="2126698at2759"/>
<keyword evidence="5 7" id="KW-1133">Transmembrane helix</keyword>
<feature type="transmembrane region" description="Helical" evidence="7">
    <location>
        <begin position="447"/>
        <end position="467"/>
    </location>
</feature>
<feature type="transmembrane region" description="Helical" evidence="7">
    <location>
        <begin position="253"/>
        <end position="272"/>
    </location>
</feature>
<evidence type="ECO:0000313" key="8">
    <source>
        <dbReference type="Proteomes" id="UP000515121"/>
    </source>
</evidence>
<keyword evidence="4 7" id="KW-0812">Transmembrane</keyword>
<evidence type="ECO:0000256" key="6">
    <source>
        <dbReference type="ARBA" id="ARBA00023136"/>
    </source>
</evidence>
<dbReference type="PANTHER" id="PTHR11206">
    <property type="entry name" value="MULTIDRUG RESISTANCE PROTEIN"/>
    <property type="match status" value="1"/>
</dbReference>
<dbReference type="CDD" id="cd13132">
    <property type="entry name" value="MATE_eukaryotic"/>
    <property type="match status" value="1"/>
</dbReference>
<keyword evidence="6 7" id="KW-0472">Membrane</keyword>
<sequence>MSEANWFWHAIYAFFSLNKFKAGLSWGSVKKKKMENLEEQRACLESPLVSQGNQFESQEGFSKDEILAEVKKQLLLSGPLVLVNFLIFALQAISVMFVGHLGNLALSGASMATSFASVTGFSLLRGMASALDTFCGQSYGAKQDHKLGIHLQRALIVLLLVSIPLAFIWANAGDILLFFGQDSEISAEAGQYARFMLPSIFGFAIQECHIRFLQTQNNVVPMMVISGFTTLLHILNCWILVFESGFGNKGAALANTFSYWINALLLVLYVRISPSCKKTWTGYSKEAFYGIPEFLRLSIPSAIMHSLEVWSFEMMVLLSGLLPNPKLETSVLAISLNTCATIYMIPLGLSAAVSTRASNELGAGRPRAAYLAVCVAVFMVATEGILAATIMILGRKFWGYSYSKDVQVVKYVGEMLLLIAASHFFDGIQSVLTGAARGSGWQKTGAWINLGADYLTGIPCSIILAFVSHLGGKGLWTGLMVALFVQTSSLAIVTLSTNWEQEVKLFCQLKPCIYLYVCIYYSLLSSNSNSIFSMCWQRKLLTEFIAQQILRMQ</sequence>
<dbReference type="Pfam" id="PF01554">
    <property type="entry name" value="MatE"/>
    <property type="match status" value="2"/>
</dbReference>
<feature type="transmembrane region" description="Helical" evidence="7">
    <location>
        <begin position="474"/>
        <end position="493"/>
    </location>
</feature>
<evidence type="ECO:0000256" key="5">
    <source>
        <dbReference type="ARBA" id="ARBA00022989"/>
    </source>
</evidence>
<dbReference type="RefSeq" id="XP_022756538.1">
    <property type="nucleotide sequence ID" value="XM_022900803.1"/>
</dbReference>
<dbReference type="GO" id="GO:1990961">
    <property type="term" value="P:xenobiotic detoxification by transmembrane export across the plasma membrane"/>
    <property type="evidence" value="ECO:0007669"/>
    <property type="project" value="InterPro"/>
</dbReference>
<feature type="transmembrane region" description="Helical" evidence="7">
    <location>
        <begin position="74"/>
        <end position="98"/>
    </location>
</feature>
<evidence type="ECO:0000256" key="1">
    <source>
        <dbReference type="ARBA" id="ARBA00004141"/>
    </source>
</evidence>
<dbReference type="KEGG" id="dzi:111304265"/>
<evidence type="ECO:0000256" key="2">
    <source>
        <dbReference type="ARBA" id="ARBA00010199"/>
    </source>
</evidence>
<evidence type="ECO:0000313" key="9">
    <source>
        <dbReference type="RefSeq" id="XP_022756538.1"/>
    </source>
</evidence>
<reference evidence="9" key="1">
    <citation type="submission" date="2025-08" db="UniProtKB">
        <authorList>
            <consortium name="RefSeq"/>
        </authorList>
    </citation>
    <scope>IDENTIFICATION</scope>
    <source>
        <tissue evidence="9">Fruit stalk</tissue>
    </source>
</reference>
<evidence type="ECO:0000256" key="4">
    <source>
        <dbReference type="ARBA" id="ARBA00022692"/>
    </source>
</evidence>
<accession>A0A6P5ZUQ7</accession>
<dbReference type="GO" id="GO:0015297">
    <property type="term" value="F:antiporter activity"/>
    <property type="evidence" value="ECO:0007669"/>
    <property type="project" value="InterPro"/>
</dbReference>
<dbReference type="NCBIfam" id="TIGR00797">
    <property type="entry name" value="matE"/>
    <property type="match status" value="1"/>
</dbReference>
<dbReference type="GO" id="GO:0016020">
    <property type="term" value="C:membrane"/>
    <property type="evidence" value="ECO:0007669"/>
    <property type="project" value="UniProtKB-SubCell"/>
</dbReference>
<feature type="transmembrane region" description="Helical" evidence="7">
    <location>
        <begin position="369"/>
        <end position="394"/>
    </location>
</feature>
<dbReference type="InterPro" id="IPR045069">
    <property type="entry name" value="MATE_euk"/>
</dbReference>
<dbReference type="GO" id="GO:0042910">
    <property type="term" value="F:xenobiotic transmembrane transporter activity"/>
    <property type="evidence" value="ECO:0007669"/>
    <property type="project" value="InterPro"/>
</dbReference>
<evidence type="ECO:0000256" key="3">
    <source>
        <dbReference type="ARBA" id="ARBA00022448"/>
    </source>
</evidence>
<comment type="subcellular location">
    <subcellularLocation>
        <location evidence="1">Membrane</location>
        <topology evidence="1">Multi-pass membrane protein</topology>
    </subcellularLocation>
</comment>
<feature type="transmembrane region" description="Helical" evidence="7">
    <location>
        <begin position="513"/>
        <end position="532"/>
    </location>
</feature>
<feature type="transmembrane region" description="Helical" evidence="7">
    <location>
        <begin position="415"/>
        <end position="435"/>
    </location>
</feature>
<comment type="similarity">
    <text evidence="2 7">Belongs to the multi antimicrobial extrusion (MATE) (TC 2.A.66.1) family.</text>
</comment>
<gene>
    <name evidence="9" type="primary">LOC111304265</name>
</gene>
<keyword evidence="8" id="KW-1185">Reference proteome</keyword>
<feature type="transmembrane region" description="Helical" evidence="7">
    <location>
        <begin position="219"/>
        <end position="241"/>
    </location>
</feature>
<dbReference type="GeneID" id="111304265"/>
<name>A0A6P5ZUQ7_DURZI</name>
<feature type="transmembrane region" description="Helical" evidence="7">
    <location>
        <begin position="302"/>
        <end position="322"/>
    </location>
</feature>
<keyword evidence="3" id="KW-0813">Transport</keyword>
<organism evidence="8 9">
    <name type="scientific">Durio zibethinus</name>
    <name type="common">Durian</name>
    <dbReference type="NCBI Taxonomy" id="66656"/>
    <lineage>
        <taxon>Eukaryota</taxon>
        <taxon>Viridiplantae</taxon>
        <taxon>Streptophyta</taxon>
        <taxon>Embryophyta</taxon>
        <taxon>Tracheophyta</taxon>
        <taxon>Spermatophyta</taxon>
        <taxon>Magnoliopsida</taxon>
        <taxon>eudicotyledons</taxon>
        <taxon>Gunneridae</taxon>
        <taxon>Pentapetalae</taxon>
        <taxon>rosids</taxon>
        <taxon>malvids</taxon>
        <taxon>Malvales</taxon>
        <taxon>Malvaceae</taxon>
        <taxon>Helicteroideae</taxon>
        <taxon>Durio</taxon>
    </lineage>
</organism>
<evidence type="ECO:0000256" key="7">
    <source>
        <dbReference type="RuleBase" id="RU004914"/>
    </source>
</evidence>
<feature type="transmembrane region" description="Helical" evidence="7">
    <location>
        <begin position="154"/>
        <end position="172"/>
    </location>
</feature>
<protein>
    <recommendedName>
        <fullName evidence="7">Protein DETOXIFICATION</fullName>
    </recommendedName>
    <alternativeName>
        <fullName evidence="7">Multidrug and toxic compound extrusion protein</fullName>
    </alternativeName>
</protein>
<dbReference type="InterPro" id="IPR002528">
    <property type="entry name" value="MATE_fam"/>
</dbReference>
<dbReference type="AlphaFoldDB" id="A0A6P5ZUQ7"/>
<feature type="transmembrane region" description="Helical" evidence="7">
    <location>
        <begin position="329"/>
        <end position="349"/>
    </location>
</feature>
<dbReference type="Proteomes" id="UP000515121">
    <property type="component" value="Unplaced"/>
</dbReference>
<proteinExistence type="inferred from homology"/>